<evidence type="ECO:0000256" key="7">
    <source>
        <dbReference type="ARBA" id="ARBA00023136"/>
    </source>
</evidence>
<dbReference type="InterPro" id="IPR050297">
    <property type="entry name" value="LipidA_mod_glycosyltrf_83"/>
</dbReference>
<dbReference type="GO" id="GO:0016763">
    <property type="term" value="F:pentosyltransferase activity"/>
    <property type="evidence" value="ECO:0007669"/>
    <property type="project" value="TreeGrafter"/>
</dbReference>
<dbReference type="AlphaFoldDB" id="A0A136KFQ0"/>
<keyword evidence="5 8" id="KW-0812">Transmembrane</keyword>
<feature type="domain" description="Glycosyltransferase RgtA/B/C/D-like" evidence="9">
    <location>
        <begin position="85"/>
        <end position="245"/>
    </location>
</feature>
<gene>
    <name evidence="10" type="ORF">UZ20_WS6002000779</name>
</gene>
<feature type="transmembrane region" description="Helical" evidence="8">
    <location>
        <begin position="357"/>
        <end position="374"/>
    </location>
</feature>
<keyword evidence="3" id="KW-0328">Glycosyltransferase</keyword>
<sequence>MLKDSILTILKKHRGFFLATSLATIFFLGNLIWIYKDTGLPFIGDDSRYLQATYEMYSPIKDGNLSEAYNRWETLFIHPDRFPRTPLFAMLSVPSFLIFGVSEDIALATNVFVLFVNSLLLFCLTQILFKQKSKAQAVFAGLVTVLLYNTMPGFLGYARLYMSETLQTTFVLLIVLFVLKYGKKAGIKEFFVLGIVSALAILLRFLMPFYLLIPALLLIYLQISNKEAKVQYLRRIVAFLFGFIPLFLTWYGNNLAAYIEFTKFTSSGSLASFYSLGPVSDPMTAIRFGYIIVTWLFGWPAFLLSMFLLLVFIVRLVKKYKQINFKQLLLDKRVLLLLTPIPFLITLFLSESKTARYFVPVMALWLPLLSYLSIDMIKNIKAAKYLVGFLLILIAYPFMQTIFGFLPRMPLTGMNPANAFYREQMSENLPYDFFLDAYKQFTDKDYRIYNLAEQPSFNDAQLIWYATQKGVSIKNSHEFSRYTSLEDGYKELEKADIVVVTNNPEGDGFWIEKYLDIAKYVRESNDFMHLVTSEEFTSGRSYSIYLSTKTFERISL</sequence>
<reference evidence="10 11" key="1">
    <citation type="submission" date="2015-02" db="EMBL/GenBank/DDBJ databases">
        <title>Improved understanding of the partial-nitritation anammox process through 23 genomes representing the majority of the microbial community.</title>
        <authorList>
            <person name="Speth D.R."/>
            <person name="In T Zandt M."/>
            <person name="Guerrero Cruz S."/>
            <person name="Jetten M.S."/>
            <person name="Dutilh B.E."/>
        </authorList>
    </citation>
    <scope>NUCLEOTIDE SEQUENCE [LARGE SCALE GENOMIC DNA]</scope>
    <source>
        <strain evidence="10">OLB21</strain>
    </source>
</reference>
<name>A0A136KFQ0_9BACT</name>
<comment type="caution">
    <text evidence="10">The sequence shown here is derived from an EMBL/GenBank/DDBJ whole genome shotgun (WGS) entry which is preliminary data.</text>
</comment>
<feature type="transmembrane region" description="Helical" evidence="8">
    <location>
        <begin position="137"/>
        <end position="155"/>
    </location>
</feature>
<feature type="transmembrane region" description="Helical" evidence="8">
    <location>
        <begin position="161"/>
        <end position="179"/>
    </location>
</feature>
<dbReference type="STRING" id="1617427.UZ20_WS6002000779"/>
<protein>
    <recommendedName>
        <fullName evidence="9">Glycosyltransferase RgtA/B/C/D-like domain-containing protein</fullName>
    </recommendedName>
</protein>
<feature type="transmembrane region" description="Helical" evidence="8">
    <location>
        <begin position="16"/>
        <end position="35"/>
    </location>
</feature>
<evidence type="ECO:0000313" key="11">
    <source>
        <dbReference type="Proteomes" id="UP000070449"/>
    </source>
</evidence>
<evidence type="ECO:0000256" key="6">
    <source>
        <dbReference type="ARBA" id="ARBA00022989"/>
    </source>
</evidence>
<evidence type="ECO:0000256" key="5">
    <source>
        <dbReference type="ARBA" id="ARBA00022692"/>
    </source>
</evidence>
<organism evidence="10 11">
    <name type="scientific">candidate division WS6 bacterium OLB21</name>
    <dbReference type="NCBI Taxonomy" id="1617427"/>
    <lineage>
        <taxon>Bacteria</taxon>
        <taxon>Candidatus Dojkabacteria</taxon>
    </lineage>
</organism>
<keyword evidence="2" id="KW-1003">Cell membrane</keyword>
<dbReference type="Pfam" id="PF13231">
    <property type="entry name" value="PMT_2"/>
    <property type="match status" value="1"/>
</dbReference>
<keyword evidence="7 8" id="KW-0472">Membrane</keyword>
<feature type="transmembrane region" description="Helical" evidence="8">
    <location>
        <begin position="386"/>
        <end position="406"/>
    </location>
</feature>
<feature type="transmembrane region" description="Helical" evidence="8">
    <location>
        <begin position="191"/>
        <end position="220"/>
    </location>
</feature>
<keyword evidence="4" id="KW-0808">Transferase</keyword>
<evidence type="ECO:0000256" key="3">
    <source>
        <dbReference type="ARBA" id="ARBA00022676"/>
    </source>
</evidence>
<dbReference type="Proteomes" id="UP000070449">
    <property type="component" value="Unassembled WGS sequence"/>
</dbReference>
<evidence type="ECO:0000256" key="8">
    <source>
        <dbReference type="SAM" id="Phobius"/>
    </source>
</evidence>
<feature type="transmembrane region" description="Helical" evidence="8">
    <location>
        <begin position="334"/>
        <end position="351"/>
    </location>
</feature>
<evidence type="ECO:0000313" key="10">
    <source>
        <dbReference type="EMBL" id="KXK08251.1"/>
    </source>
</evidence>
<dbReference type="InterPro" id="IPR038731">
    <property type="entry name" value="RgtA/B/C-like"/>
</dbReference>
<evidence type="ECO:0000256" key="1">
    <source>
        <dbReference type="ARBA" id="ARBA00004651"/>
    </source>
</evidence>
<dbReference type="PANTHER" id="PTHR33908:SF11">
    <property type="entry name" value="MEMBRANE PROTEIN"/>
    <property type="match status" value="1"/>
</dbReference>
<evidence type="ECO:0000256" key="2">
    <source>
        <dbReference type="ARBA" id="ARBA00022475"/>
    </source>
</evidence>
<evidence type="ECO:0000259" key="9">
    <source>
        <dbReference type="Pfam" id="PF13231"/>
    </source>
</evidence>
<feature type="transmembrane region" description="Helical" evidence="8">
    <location>
        <begin position="232"/>
        <end position="251"/>
    </location>
</feature>
<proteinExistence type="predicted"/>
<accession>A0A136KFQ0</accession>
<dbReference type="PANTHER" id="PTHR33908">
    <property type="entry name" value="MANNOSYLTRANSFERASE YKCB-RELATED"/>
    <property type="match status" value="1"/>
</dbReference>
<feature type="transmembrane region" description="Helical" evidence="8">
    <location>
        <begin position="288"/>
        <end position="313"/>
    </location>
</feature>
<dbReference type="GO" id="GO:0005886">
    <property type="term" value="C:plasma membrane"/>
    <property type="evidence" value="ECO:0007669"/>
    <property type="project" value="UniProtKB-SubCell"/>
</dbReference>
<keyword evidence="6 8" id="KW-1133">Transmembrane helix</keyword>
<evidence type="ECO:0000256" key="4">
    <source>
        <dbReference type="ARBA" id="ARBA00022679"/>
    </source>
</evidence>
<dbReference type="EMBL" id="JYPD01000025">
    <property type="protein sequence ID" value="KXK08251.1"/>
    <property type="molecule type" value="Genomic_DNA"/>
</dbReference>
<comment type="subcellular location">
    <subcellularLocation>
        <location evidence="1">Cell membrane</location>
        <topology evidence="1">Multi-pass membrane protein</topology>
    </subcellularLocation>
</comment>
<feature type="transmembrane region" description="Helical" evidence="8">
    <location>
        <begin position="105"/>
        <end position="125"/>
    </location>
</feature>
<dbReference type="GO" id="GO:0009103">
    <property type="term" value="P:lipopolysaccharide biosynthetic process"/>
    <property type="evidence" value="ECO:0007669"/>
    <property type="project" value="UniProtKB-ARBA"/>
</dbReference>